<evidence type="ECO:0000256" key="3">
    <source>
        <dbReference type="ARBA" id="ARBA00022801"/>
    </source>
</evidence>
<dbReference type="GO" id="GO:0016787">
    <property type="term" value="F:hydrolase activity"/>
    <property type="evidence" value="ECO:0007669"/>
    <property type="project" value="UniProtKB-KW"/>
</dbReference>
<keyword evidence="6 9" id="KW-0694">RNA-binding</keyword>
<dbReference type="InterPro" id="IPR011129">
    <property type="entry name" value="CSD"/>
</dbReference>
<keyword evidence="7 9" id="KW-0805">Transcription regulation</keyword>
<dbReference type="NCBIfam" id="NF006886">
    <property type="entry name" value="PRK09376.1"/>
    <property type="match status" value="1"/>
</dbReference>
<keyword evidence="5 9" id="KW-0067">ATP-binding</keyword>
<dbReference type="GO" id="GO:0006353">
    <property type="term" value="P:DNA-templated transcription termination"/>
    <property type="evidence" value="ECO:0007669"/>
    <property type="project" value="UniProtKB-UniRule"/>
</dbReference>
<evidence type="ECO:0000313" key="14">
    <source>
        <dbReference type="Proteomes" id="UP000245998"/>
    </source>
</evidence>
<comment type="similarity">
    <text evidence="9 11">Belongs to the Rho family.</text>
</comment>
<keyword evidence="8 9" id="KW-0804">Transcription</keyword>
<dbReference type="Gene3D" id="1.10.720.10">
    <property type="match status" value="1"/>
</dbReference>
<comment type="subunit">
    <text evidence="9">Homohexamer. The homohexamer assembles into an open ring structure.</text>
</comment>
<dbReference type="EMBL" id="QCZG01000015">
    <property type="protein sequence ID" value="PWA11896.1"/>
    <property type="molecule type" value="Genomic_DNA"/>
</dbReference>
<dbReference type="InterPro" id="IPR000194">
    <property type="entry name" value="ATPase_F1/V1/A1_a/bsu_nucl-bd"/>
</dbReference>
<evidence type="ECO:0000256" key="1">
    <source>
        <dbReference type="ARBA" id="ARBA00022472"/>
    </source>
</evidence>
<dbReference type="InterPro" id="IPR041703">
    <property type="entry name" value="Rho_factor_ATP-bd"/>
</dbReference>
<gene>
    <name evidence="9 13" type="primary">rho</name>
    <name evidence="13" type="ORF">DCC39_08910</name>
</gene>
<dbReference type="HAMAP" id="MF_01884">
    <property type="entry name" value="Rho"/>
    <property type="match status" value="1"/>
</dbReference>
<dbReference type="AlphaFoldDB" id="A0A2U1K308"/>
<dbReference type="CDD" id="cd01128">
    <property type="entry name" value="rho_factor_C"/>
    <property type="match status" value="1"/>
</dbReference>
<proteinExistence type="inferred from homology"/>
<evidence type="ECO:0000259" key="12">
    <source>
        <dbReference type="PROSITE" id="PS51856"/>
    </source>
</evidence>
<dbReference type="NCBIfam" id="TIGR00767">
    <property type="entry name" value="rho"/>
    <property type="match status" value="1"/>
</dbReference>
<dbReference type="Gene3D" id="3.40.50.300">
    <property type="entry name" value="P-loop containing nucleotide triphosphate hydrolases"/>
    <property type="match status" value="1"/>
</dbReference>
<evidence type="ECO:0000256" key="4">
    <source>
        <dbReference type="ARBA" id="ARBA00022806"/>
    </source>
</evidence>
<dbReference type="InterPro" id="IPR036269">
    <property type="entry name" value="Rho_N_sf"/>
</dbReference>
<dbReference type="InterPro" id="IPR027417">
    <property type="entry name" value="P-loop_NTPase"/>
</dbReference>
<reference evidence="13 14" key="1">
    <citation type="submission" date="2018-04" db="EMBL/GenBank/DDBJ databases">
        <title>Camelliibacillus theae gen. nov., sp. nov., isolated from Pu'er tea.</title>
        <authorList>
            <person name="Niu L."/>
        </authorList>
    </citation>
    <scope>NUCLEOTIDE SEQUENCE [LARGE SCALE GENOMIC DNA]</scope>
    <source>
        <strain evidence="13 14">T8</strain>
    </source>
</reference>
<evidence type="ECO:0000256" key="2">
    <source>
        <dbReference type="ARBA" id="ARBA00022741"/>
    </source>
</evidence>
<dbReference type="InterPro" id="IPR011113">
    <property type="entry name" value="Rho_RNA-bd"/>
</dbReference>
<dbReference type="RefSeq" id="WP_116554540.1">
    <property type="nucleotide sequence ID" value="NZ_QCZG01000015.1"/>
</dbReference>
<dbReference type="GO" id="GO:0005524">
    <property type="term" value="F:ATP binding"/>
    <property type="evidence" value="ECO:0007669"/>
    <property type="project" value="UniProtKB-UniRule"/>
</dbReference>
<dbReference type="FunFam" id="3.40.50.300:FF:000072">
    <property type="entry name" value="Transcription termination factor Rho"/>
    <property type="match status" value="1"/>
</dbReference>
<feature type="binding site" evidence="9">
    <location>
        <position position="210"/>
    </location>
    <ligand>
        <name>ATP</name>
        <dbReference type="ChEBI" id="CHEBI:30616"/>
    </ligand>
</feature>
<dbReference type="Proteomes" id="UP000245998">
    <property type="component" value="Unassembled WGS sequence"/>
</dbReference>
<evidence type="ECO:0000256" key="7">
    <source>
        <dbReference type="ARBA" id="ARBA00023015"/>
    </source>
</evidence>
<keyword evidence="3 9" id="KW-0378">Hydrolase</keyword>
<name>A0A2U1K308_9BACI</name>
<evidence type="ECO:0000256" key="9">
    <source>
        <dbReference type="HAMAP-Rule" id="MF_01884"/>
    </source>
</evidence>
<dbReference type="PANTHER" id="PTHR46425:SF1">
    <property type="entry name" value="TRANSCRIPTION TERMINATION FACTOR RHO"/>
    <property type="match status" value="1"/>
</dbReference>
<comment type="caution">
    <text evidence="13">The sequence shown here is derived from an EMBL/GenBank/DDBJ whole genome shotgun (WGS) entry which is preliminary data.</text>
</comment>
<dbReference type="InterPro" id="IPR012340">
    <property type="entry name" value="NA-bd_OB-fold"/>
</dbReference>
<accession>A0A2U1K308</accession>
<keyword evidence="1 9" id="KW-0806">Transcription termination</keyword>
<dbReference type="SMART" id="SM00382">
    <property type="entry name" value="AAA"/>
    <property type="match status" value="1"/>
</dbReference>
<evidence type="ECO:0000256" key="8">
    <source>
        <dbReference type="ARBA" id="ARBA00023163"/>
    </source>
</evidence>
<evidence type="ECO:0000256" key="10">
    <source>
        <dbReference type="NCBIfam" id="TIGR00767"/>
    </source>
</evidence>
<dbReference type="PANTHER" id="PTHR46425">
    <property type="entry name" value="TRANSCRIPTION TERMINATION FACTOR RHO"/>
    <property type="match status" value="1"/>
</dbReference>
<dbReference type="GO" id="GO:0003723">
    <property type="term" value="F:RNA binding"/>
    <property type="evidence" value="ECO:0007669"/>
    <property type="project" value="UniProtKB-UniRule"/>
</dbReference>
<feature type="domain" description="Rho RNA-BD" evidence="12">
    <location>
        <begin position="50"/>
        <end position="124"/>
    </location>
</feature>
<dbReference type="OrthoDB" id="9805197at2"/>
<protein>
    <recommendedName>
        <fullName evidence="9 10">Transcription termination factor Rho</fullName>
        <ecNumber evidence="9 10">3.6.4.-</ecNumber>
    </recommendedName>
    <alternativeName>
        <fullName evidence="9">ATP-dependent helicase Rho</fullName>
    </alternativeName>
</protein>
<feature type="binding site" evidence="9">
    <location>
        <begin position="167"/>
        <end position="172"/>
    </location>
    <ligand>
        <name>ATP</name>
        <dbReference type="ChEBI" id="CHEBI:30616"/>
    </ligand>
</feature>
<evidence type="ECO:0000313" key="13">
    <source>
        <dbReference type="EMBL" id="PWA11896.1"/>
    </source>
</evidence>
<dbReference type="PROSITE" id="PS51856">
    <property type="entry name" value="RHO_RNA_BD"/>
    <property type="match status" value="1"/>
</dbReference>
<dbReference type="GO" id="GO:0004386">
    <property type="term" value="F:helicase activity"/>
    <property type="evidence" value="ECO:0007669"/>
    <property type="project" value="UniProtKB-UniRule"/>
</dbReference>
<dbReference type="InterPro" id="IPR003593">
    <property type="entry name" value="AAA+_ATPase"/>
</dbReference>
<dbReference type="CDD" id="cd04459">
    <property type="entry name" value="Rho_CSD"/>
    <property type="match status" value="1"/>
</dbReference>
<sequence>MGVKLAELENMKLKDLYEQARKYKVSYYSKLNKKELIFAILKAQAEQDGLLFMEGILEIISSEGFGFLRPINYSPSVEDIYISASQIRRFDLRNGDKVSGKVRPPKENERYYGLLHVEAVNGEEPDSAKERVHFPALTPLYPERKMTLETEAKKISTRIIDMISPVGFGQRGLIVAPPKAGKTILLKEIANSIAENHPETELIVLLIDERPEEVTDIERSVKGDVVHSTFDETPENHIKVAELVLERAMRLVEHKKDVVILLDSITRLARAFNLVIPPSGRTLSGGIDPAAFHRPKRFFGAARNIEEGGSLTILATALIDTGSRMDDVIYEEFKGTGNMELHLDRRLAERRIFPAIDITRSGTRKEELLLPKEQLDILWAIRKTMDGSLEFVEHFLKRLKETETNEEFFQRFQKDKNGN</sequence>
<dbReference type="Gene3D" id="2.40.50.140">
    <property type="entry name" value="Nucleic acid-binding proteins"/>
    <property type="match status" value="1"/>
</dbReference>
<evidence type="ECO:0000256" key="11">
    <source>
        <dbReference type="PROSITE-ProRule" id="PRU01203"/>
    </source>
</evidence>
<dbReference type="InterPro" id="IPR011112">
    <property type="entry name" value="Rho-like_N"/>
</dbReference>
<dbReference type="Pfam" id="PF00006">
    <property type="entry name" value="ATP-synt_ab"/>
    <property type="match status" value="1"/>
</dbReference>
<dbReference type="EC" id="3.6.4.-" evidence="9 10"/>
<keyword evidence="2 9" id="KW-0547">Nucleotide-binding</keyword>
<keyword evidence="14" id="KW-1185">Reference proteome</keyword>
<dbReference type="SUPFAM" id="SSF68912">
    <property type="entry name" value="Rho N-terminal domain-like"/>
    <property type="match status" value="1"/>
</dbReference>
<dbReference type="InterPro" id="IPR004665">
    <property type="entry name" value="Term_rho"/>
</dbReference>
<dbReference type="Pfam" id="PF07497">
    <property type="entry name" value="Rho_RNA_bind"/>
    <property type="match status" value="1"/>
</dbReference>
<evidence type="ECO:0000256" key="5">
    <source>
        <dbReference type="ARBA" id="ARBA00022840"/>
    </source>
</evidence>
<dbReference type="GO" id="GO:0008186">
    <property type="term" value="F:ATP-dependent activity, acting on RNA"/>
    <property type="evidence" value="ECO:0007669"/>
    <property type="project" value="UniProtKB-UniRule"/>
</dbReference>
<evidence type="ECO:0000256" key="6">
    <source>
        <dbReference type="ARBA" id="ARBA00022884"/>
    </source>
</evidence>
<dbReference type="Pfam" id="PF07498">
    <property type="entry name" value="Rho_N"/>
    <property type="match status" value="1"/>
</dbReference>
<dbReference type="SMART" id="SM00357">
    <property type="entry name" value="CSP"/>
    <property type="match status" value="1"/>
</dbReference>
<comment type="caution">
    <text evidence="9">Lacks conserved residue(s) required for the propagation of feature annotation.</text>
</comment>
<keyword evidence="4 9" id="KW-0347">Helicase</keyword>
<dbReference type="SUPFAM" id="SSF52540">
    <property type="entry name" value="P-loop containing nucleoside triphosphate hydrolases"/>
    <property type="match status" value="1"/>
</dbReference>
<comment type="function">
    <text evidence="9">Facilitates transcription termination by a mechanism that involves Rho binding to the nascent RNA, activation of Rho's RNA-dependent ATPase activity, and release of the mRNA from the DNA template.</text>
</comment>
<organism evidence="13 14">
    <name type="scientific">Pueribacillus theae</name>
    <dbReference type="NCBI Taxonomy" id="2171751"/>
    <lineage>
        <taxon>Bacteria</taxon>
        <taxon>Bacillati</taxon>
        <taxon>Bacillota</taxon>
        <taxon>Bacilli</taxon>
        <taxon>Bacillales</taxon>
        <taxon>Bacillaceae</taxon>
        <taxon>Pueribacillus</taxon>
    </lineage>
</organism>
<dbReference type="SUPFAM" id="SSF50249">
    <property type="entry name" value="Nucleic acid-binding proteins"/>
    <property type="match status" value="1"/>
</dbReference>
<feature type="binding site" evidence="9">
    <location>
        <begin position="179"/>
        <end position="184"/>
    </location>
    <ligand>
        <name>ATP</name>
        <dbReference type="ChEBI" id="CHEBI:30616"/>
    </ligand>
</feature>
<dbReference type="SMART" id="SM00959">
    <property type="entry name" value="Rho_N"/>
    <property type="match status" value="1"/>
</dbReference>